<proteinExistence type="predicted"/>
<dbReference type="SUPFAM" id="SSF54928">
    <property type="entry name" value="RNA-binding domain, RBD"/>
    <property type="match status" value="1"/>
</dbReference>
<keyword evidence="5" id="KW-1185">Reference proteome</keyword>
<organism evidence="4 5">
    <name type="scientific">Prosthecobacter vanneervenii</name>
    <dbReference type="NCBI Taxonomy" id="48466"/>
    <lineage>
        <taxon>Bacteria</taxon>
        <taxon>Pseudomonadati</taxon>
        <taxon>Verrucomicrobiota</taxon>
        <taxon>Verrucomicrobiia</taxon>
        <taxon>Verrucomicrobiales</taxon>
        <taxon>Verrucomicrobiaceae</taxon>
        <taxon>Prosthecobacter</taxon>
    </lineage>
</organism>
<evidence type="ECO:0000313" key="5">
    <source>
        <dbReference type="Proteomes" id="UP000590740"/>
    </source>
</evidence>
<dbReference type="InterPro" id="IPR012677">
    <property type="entry name" value="Nucleotide-bd_a/b_plait_sf"/>
</dbReference>
<dbReference type="PROSITE" id="PS50102">
    <property type="entry name" value="RRM"/>
    <property type="match status" value="1"/>
</dbReference>
<dbReference type="InterPro" id="IPR048289">
    <property type="entry name" value="RRM2_NsCP33-like"/>
</dbReference>
<gene>
    <name evidence="4" type="ORF">HNQ65_004998</name>
</gene>
<dbReference type="InterPro" id="IPR000504">
    <property type="entry name" value="RRM_dom"/>
</dbReference>
<sequence>MNTKMYVGNLPFAAQEQDVRELFSQYGGVTEVFLPMDRESGRPRGFAFVTMDSAEAMNAAINAQNGQEFMGRKLAINEARPREERPAGGGYGGGGGRGGYGGGGGGRGGYGGGGGGGGRGGYGGGGGGGGGKRGGYDRGDRGGHRGGGGDDEGGW</sequence>
<dbReference type="PANTHER" id="PTHR48027">
    <property type="entry name" value="HETEROGENEOUS NUCLEAR RIBONUCLEOPROTEIN 87F-RELATED"/>
    <property type="match status" value="1"/>
</dbReference>
<feature type="compositionally biased region" description="Gly residues" evidence="2">
    <location>
        <begin position="87"/>
        <end position="133"/>
    </location>
</feature>
<accession>A0A7W8DMJ1</accession>
<evidence type="ECO:0000256" key="2">
    <source>
        <dbReference type="SAM" id="MobiDB-lite"/>
    </source>
</evidence>
<comment type="caution">
    <text evidence="4">The sequence shown here is derived from an EMBL/GenBank/DDBJ whole genome shotgun (WGS) entry which is preliminary data.</text>
</comment>
<protein>
    <submittedName>
        <fullName evidence="4">RNA recognition motif-containing protein</fullName>
    </submittedName>
</protein>
<dbReference type="Pfam" id="PF00076">
    <property type="entry name" value="RRM_1"/>
    <property type="match status" value="1"/>
</dbReference>
<dbReference type="InterPro" id="IPR052462">
    <property type="entry name" value="SLIRP/GR-RBP-like"/>
</dbReference>
<dbReference type="RefSeq" id="WP_184344120.1">
    <property type="nucleotide sequence ID" value="NZ_JACHIG010000016.1"/>
</dbReference>
<evidence type="ECO:0000313" key="4">
    <source>
        <dbReference type="EMBL" id="MBB5035388.1"/>
    </source>
</evidence>
<dbReference type="GO" id="GO:0003723">
    <property type="term" value="F:RNA binding"/>
    <property type="evidence" value="ECO:0007669"/>
    <property type="project" value="UniProtKB-KW"/>
</dbReference>
<keyword evidence="1" id="KW-0694">RNA-binding</keyword>
<evidence type="ECO:0000259" key="3">
    <source>
        <dbReference type="PROSITE" id="PS50102"/>
    </source>
</evidence>
<dbReference type="EMBL" id="JACHIG010000016">
    <property type="protein sequence ID" value="MBB5035388.1"/>
    <property type="molecule type" value="Genomic_DNA"/>
</dbReference>
<dbReference type="InterPro" id="IPR035979">
    <property type="entry name" value="RBD_domain_sf"/>
</dbReference>
<feature type="domain" description="RRM" evidence="3">
    <location>
        <begin position="3"/>
        <end position="81"/>
    </location>
</feature>
<evidence type="ECO:0000256" key="1">
    <source>
        <dbReference type="ARBA" id="ARBA00022884"/>
    </source>
</evidence>
<dbReference type="Proteomes" id="UP000590740">
    <property type="component" value="Unassembled WGS sequence"/>
</dbReference>
<reference evidence="4 5" key="1">
    <citation type="submission" date="2020-08" db="EMBL/GenBank/DDBJ databases">
        <title>Genomic Encyclopedia of Type Strains, Phase IV (KMG-IV): sequencing the most valuable type-strain genomes for metagenomic binning, comparative biology and taxonomic classification.</title>
        <authorList>
            <person name="Goeker M."/>
        </authorList>
    </citation>
    <scope>NUCLEOTIDE SEQUENCE [LARGE SCALE GENOMIC DNA]</scope>
    <source>
        <strain evidence="4 5">DSM 12252</strain>
    </source>
</reference>
<name>A0A7W8DMJ1_9BACT</name>
<dbReference type="AlphaFoldDB" id="A0A7W8DMJ1"/>
<dbReference type="SMART" id="SM00360">
    <property type="entry name" value="RRM"/>
    <property type="match status" value="1"/>
</dbReference>
<dbReference type="CDD" id="cd21608">
    <property type="entry name" value="RRM2_NsCP33_like"/>
    <property type="match status" value="1"/>
</dbReference>
<dbReference type="Gene3D" id="3.30.70.330">
    <property type="match status" value="1"/>
</dbReference>
<feature type="region of interest" description="Disordered" evidence="2">
    <location>
        <begin position="75"/>
        <end position="155"/>
    </location>
</feature>
<feature type="compositionally biased region" description="Basic and acidic residues" evidence="2">
    <location>
        <begin position="134"/>
        <end position="143"/>
    </location>
</feature>